<feature type="binding site" evidence="6">
    <location>
        <position position="220"/>
    </location>
    <ligand>
        <name>FMN</name>
        <dbReference type="ChEBI" id="CHEBI:58210"/>
    </ligand>
</feature>
<feature type="binding site" evidence="6">
    <location>
        <position position="95"/>
    </location>
    <ligand>
        <name>FMN</name>
        <dbReference type="ChEBI" id="CHEBI:58210"/>
    </ligand>
</feature>
<proteinExistence type="inferred from homology"/>
<dbReference type="RefSeq" id="WP_086967696.1">
    <property type="nucleotide sequence ID" value="NZ_FCOJ02000016.1"/>
</dbReference>
<keyword evidence="1 6" id="KW-0285">Flavoprotein</keyword>
<evidence type="ECO:0000259" key="7">
    <source>
        <dbReference type="Pfam" id="PF00296"/>
    </source>
</evidence>
<dbReference type="SUPFAM" id="SSF51679">
    <property type="entry name" value="Bacterial luciferase-like"/>
    <property type="match status" value="1"/>
</dbReference>
<dbReference type="OrthoDB" id="4505903at2"/>
<evidence type="ECO:0000256" key="1">
    <source>
        <dbReference type="ARBA" id="ARBA00022630"/>
    </source>
</evidence>
<name>A0A158APP6_9BURK</name>
<dbReference type="GO" id="GO:0016705">
    <property type="term" value="F:oxidoreductase activity, acting on paired donors, with incorporation or reduction of molecular oxygen"/>
    <property type="evidence" value="ECO:0007669"/>
    <property type="project" value="InterPro"/>
</dbReference>
<dbReference type="STRING" id="1777143.AWB82_02669"/>
<evidence type="ECO:0000313" key="9">
    <source>
        <dbReference type="Proteomes" id="UP000054596"/>
    </source>
</evidence>
<dbReference type="CDD" id="cd01095">
    <property type="entry name" value="Nitrilotriacetate_monoxgenase"/>
    <property type="match status" value="1"/>
</dbReference>
<dbReference type="GO" id="GO:0004497">
    <property type="term" value="F:monooxygenase activity"/>
    <property type="evidence" value="ECO:0007669"/>
    <property type="project" value="UniProtKB-KW"/>
</dbReference>
<evidence type="ECO:0000256" key="4">
    <source>
        <dbReference type="ARBA" id="ARBA00023033"/>
    </source>
</evidence>
<dbReference type="InterPro" id="IPR036661">
    <property type="entry name" value="Luciferase-like_sf"/>
</dbReference>
<keyword evidence="2 6" id="KW-0288">FMN</keyword>
<dbReference type="PANTHER" id="PTHR30011">
    <property type="entry name" value="ALKANESULFONATE MONOOXYGENASE-RELATED"/>
    <property type="match status" value="1"/>
</dbReference>
<evidence type="ECO:0000256" key="2">
    <source>
        <dbReference type="ARBA" id="ARBA00022643"/>
    </source>
</evidence>
<feature type="domain" description="Luciferase-like" evidence="7">
    <location>
        <begin position="35"/>
        <end position="386"/>
    </location>
</feature>
<dbReference type="Proteomes" id="UP000054596">
    <property type="component" value="Unassembled WGS sequence"/>
</dbReference>
<dbReference type="InterPro" id="IPR011251">
    <property type="entry name" value="Luciferase-like_dom"/>
</dbReference>
<dbReference type="EMBL" id="FCOJ02000016">
    <property type="protein sequence ID" value="SAK59486.1"/>
    <property type="molecule type" value="Genomic_DNA"/>
</dbReference>
<gene>
    <name evidence="8" type="ORF">AWB82_02669</name>
</gene>
<evidence type="ECO:0000256" key="6">
    <source>
        <dbReference type="PIRSR" id="PIRSR000337-1"/>
    </source>
</evidence>
<dbReference type="PIRSF" id="PIRSF000337">
    <property type="entry name" value="NTA_MOA"/>
    <property type="match status" value="1"/>
</dbReference>
<dbReference type="AlphaFoldDB" id="A0A158APP6"/>
<dbReference type="NCBIfam" id="TIGR03860">
    <property type="entry name" value="FMN_nitrolo"/>
    <property type="match status" value="1"/>
</dbReference>
<keyword evidence="3" id="KW-0560">Oxidoreductase</keyword>
<dbReference type="Gene3D" id="3.20.20.30">
    <property type="entry name" value="Luciferase-like domain"/>
    <property type="match status" value="1"/>
</dbReference>
<feature type="binding site" evidence="6">
    <location>
        <position position="59"/>
    </location>
    <ligand>
        <name>FMN</name>
        <dbReference type="ChEBI" id="CHEBI:58210"/>
    </ligand>
</feature>
<evidence type="ECO:0000256" key="5">
    <source>
        <dbReference type="ARBA" id="ARBA00033748"/>
    </source>
</evidence>
<keyword evidence="9" id="KW-1185">Reference proteome</keyword>
<feature type="binding site" evidence="6">
    <location>
        <position position="149"/>
    </location>
    <ligand>
        <name>FMN</name>
        <dbReference type="ChEBI" id="CHEBI:58210"/>
    </ligand>
</feature>
<organism evidence="8 9">
    <name type="scientific">Caballeronia glebae</name>
    <dbReference type="NCBI Taxonomy" id="1777143"/>
    <lineage>
        <taxon>Bacteria</taxon>
        <taxon>Pseudomonadati</taxon>
        <taxon>Pseudomonadota</taxon>
        <taxon>Betaproteobacteria</taxon>
        <taxon>Burkholderiales</taxon>
        <taxon>Burkholderiaceae</taxon>
        <taxon>Caballeronia</taxon>
    </lineage>
</organism>
<dbReference type="InterPro" id="IPR051260">
    <property type="entry name" value="Diverse_substr_monoxygenases"/>
</dbReference>
<sequence>MTTTRPRQLHLNTNITGVGRHPAGWRALDNPRSIIDLDFFKAIATTAERGKLDAVFLSDTLSLRNHAEGPSQALEPTVLLTALAGATQHVGLIATASTTFNDPFNLARRFASVDHLSGGRIAFNAVTTYDTHAAANFSHDIPLSTEERYARAQEFVEVVTKLWDSWEDDAFVADRSSGRYTDPSRVHAIEHRGKYFSVRGPLTVPRSPQGRPVLVQAGSSEGGRALAARFADAVFTAQTTLPTAQAFYTEMKERVRAHGRDPDHFLLLPGLYPVIGGTEREARERKAELDALLDTEREIARLAGALGLAPDDLSIDAPLPYDLIGKVARSDLPRGFIDSTVALAKSENLTVRDLLDRNPGAHRMIVGTPEQIADDIEQWFEARGADGFNLNADVFPSGLAAFVDHVVPILQRKGIFRREYEGTTLRDHLGLPRPASLYASSAHAA</sequence>
<reference evidence="8" key="1">
    <citation type="submission" date="2016-01" db="EMBL/GenBank/DDBJ databases">
        <authorList>
            <person name="Peeters C."/>
        </authorList>
    </citation>
    <scope>NUCLEOTIDE SEQUENCE [LARGE SCALE GENOMIC DNA]</scope>
    <source>
        <strain evidence="8">LMG 29325</strain>
    </source>
</reference>
<comment type="similarity">
    <text evidence="5">Belongs to the NtaA/SnaA/DszA monooxygenase family.</text>
</comment>
<accession>A0A158APP6</accession>
<evidence type="ECO:0000256" key="3">
    <source>
        <dbReference type="ARBA" id="ARBA00023002"/>
    </source>
</evidence>
<dbReference type="InterPro" id="IPR016215">
    <property type="entry name" value="NTA_MOA"/>
</dbReference>
<feature type="binding site" evidence="6">
    <location>
        <position position="219"/>
    </location>
    <ligand>
        <name>FMN</name>
        <dbReference type="ChEBI" id="CHEBI:58210"/>
    </ligand>
</feature>
<protein>
    <submittedName>
        <fullName evidence="8">Nitrilotriacetate monooxygenase</fullName>
    </submittedName>
</protein>
<keyword evidence="4 8" id="KW-0503">Monooxygenase</keyword>
<dbReference type="PANTHER" id="PTHR30011:SF16">
    <property type="entry name" value="C2H2 FINGER DOMAIN TRANSCRIPTION FACTOR (EUROFUNG)-RELATED"/>
    <property type="match status" value="1"/>
</dbReference>
<comment type="caution">
    <text evidence="8">The sequence shown here is derived from an EMBL/GenBank/DDBJ whole genome shotgun (WGS) entry which is preliminary data.</text>
</comment>
<dbReference type="Pfam" id="PF00296">
    <property type="entry name" value="Bac_luciferase"/>
    <property type="match status" value="1"/>
</dbReference>
<evidence type="ECO:0000313" key="8">
    <source>
        <dbReference type="EMBL" id="SAK59486.1"/>
    </source>
</evidence>